<reference evidence="3" key="1">
    <citation type="journal article" date="2020" name="mSystems">
        <title>Genome- and Community-Level Interaction Insights into Carbon Utilization and Element Cycling Functions of Hydrothermarchaeota in Hydrothermal Sediment.</title>
        <authorList>
            <person name="Zhou Z."/>
            <person name="Liu Y."/>
            <person name="Xu W."/>
            <person name="Pan J."/>
            <person name="Luo Z.H."/>
            <person name="Li M."/>
        </authorList>
    </citation>
    <scope>NUCLEOTIDE SEQUENCE [LARGE SCALE GENOMIC DNA]</scope>
    <source>
        <strain evidence="3">SpSt-605</strain>
    </source>
</reference>
<dbReference type="EMBL" id="DSZU01000016">
    <property type="protein sequence ID" value="HGV54593.1"/>
    <property type="molecule type" value="Genomic_DNA"/>
</dbReference>
<dbReference type="GO" id="GO:0006777">
    <property type="term" value="P:Mo-molybdopterin cofactor biosynthetic process"/>
    <property type="evidence" value="ECO:0007669"/>
    <property type="project" value="UniProtKB-UniRule"/>
</dbReference>
<protein>
    <recommendedName>
        <fullName evidence="1">Molybdopterin molybdenumtransferase</fullName>
        <ecNumber evidence="1">2.10.1.1</ecNumber>
    </recommendedName>
</protein>
<keyword evidence="1" id="KW-0479">Metal-binding</keyword>
<comment type="pathway">
    <text evidence="1">Cofactor biosynthesis; molybdopterin biosynthesis.</text>
</comment>
<keyword evidence="1" id="KW-0808">Transferase</keyword>
<comment type="catalytic activity">
    <reaction evidence="1">
        <text>adenylyl-molybdopterin + molybdate = Mo-molybdopterin + AMP + H(+)</text>
        <dbReference type="Rhea" id="RHEA:35047"/>
        <dbReference type="ChEBI" id="CHEBI:15378"/>
        <dbReference type="ChEBI" id="CHEBI:36264"/>
        <dbReference type="ChEBI" id="CHEBI:62727"/>
        <dbReference type="ChEBI" id="CHEBI:71302"/>
        <dbReference type="ChEBI" id="CHEBI:456215"/>
    </reaction>
</comment>
<dbReference type="GO" id="GO:0046872">
    <property type="term" value="F:metal ion binding"/>
    <property type="evidence" value="ECO:0007669"/>
    <property type="project" value="UniProtKB-UniRule"/>
</dbReference>
<dbReference type="EC" id="2.10.1.1" evidence="1"/>
<organism evidence="3">
    <name type="scientific">Caldimicrobium thiodismutans</name>
    <dbReference type="NCBI Taxonomy" id="1653476"/>
    <lineage>
        <taxon>Bacteria</taxon>
        <taxon>Pseudomonadati</taxon>
        <taxon>Thermodesulfobacteriota</taxon>
        <taxon>Thermodesulfobacteria</taxon>
        <taxon>Thermodesulfobacteriales</taxon>
        <taxon>Thermodesulfobacteriaceae</taxon>
        <taxon>Caldimicrobium</taxon>
    </lineage>
</organism>
<comment type="cofactor">
    <cofactor evidence="1">
        <name>Mg(2+)</name>
        <dbReference type="ChEBI" id="CHEBI:18420"/>
    </cofactor>
</comment>
<evidence type="ECO:0000313" key="3">
    <source>
        <dbReference type="EMBL" id="HGV54593.1"/>
    </source>
</evidence>
<evidence type="ECO:0000259" key="2">
    <source>
        <dbReference type="SMART" id="SM00852"/>
    </source>
</evidence>
<feature type="domain" description="MoaB/Mog" evidence="2">
    <location>
        <begin position="178"/>
        <end position="310"/>
    </location>
</feature>
<keyword evidence="1" id="KW-0501">Molybdenum cofactor biosynthesis</keyword>
<dbReference type="UniPathway" id="UPA00344"/>
<sequence>MKYKVIPVEEAVGMVLPHDHTEIVPGGFKGARFKKGHIIREEDIPKLKDLGKYHIYVLELEEDELHEDDAALRIAQAVAGEGISWSPEVREGKINFKASYEGLLKIDTETLLAINMLGEISLTTKHTNIWVKKNEYVAGTRVIPLVVKKSLIEEMERICQAKPQKVLRVIPRKINKAGLVITGSEVYYGRIEDAFAPRMIPKLEAFGLQIEGPLFAPDDKDFIKQNISKLLEKGCELVLVTGGMSVDPDDVTKVAIRELNPEIYLYGAPVLPGNMFLYAALGDKTILGIPACAMYFKTTTLDLVLPRVLAGEKLERVDIAKLGHGGYCYTCAECHFPICPFGKAC</sequence>
<dbReference type="PANTHER" id="PTHR10192:SF28">
    <property type="entry name" value="MOLYBDOPTERIN MOLYBDENUMTRANSFERASE"/>
    <property type="match status" value="1"/>
</dbReference>
<keyword evidence="1" id="KW-0460">Magnesium</keyword>
<gene>
    <name evidence="3" type="ORF">ENT73_00705</name>
</gene>
<dbReference type="AlphaFoldDB" id="A0A832LV38"/>
<dbReference type="InterPro" id="IPR036425">
    <property type="entry name" value="MoaB/Mog-like_dom_sf"/>
</dbReference>
<dbReference type="Pfam" id="PF00994">
    <property type="entry name" value="MoCF_biosynth"/>
    <property type="match status" value="1"/>
</dbReference>
<keyword evidence="1" id="KW-0500">Molybdenum</keyword>
<dbReference type="SMART" id="SM00852">
    <property type="entry name" value="MoCF_biosynth"/>
    <property type="match status" value="1"/>
</dbReference>
<dbReference type="InterPro" id="IPR038987">
    <property type="entry name" value="MoeA-like"/>
</dbReference>
<dbReference type="CDD" id="cd03522">
    <property type="entry name" value="MoeA_like"/>
    <property type="match status" value="1"/>
</dbReference>
<dbReference type="GO" id="GO:0061599">
    <property type="term" value="F:molybdopterin molybdotransferase activity"/>
    <property type="evidence" value="ECO:0007669"/>
    <property type="project" value="UniProtKB-UniRule"/>
</dbReference>
<dbReference type="SUPFAM" id="SSF53218">
    <property type="entry name" value="Molybdenum cofactor biosynthesis proteins"/>
    <property type="match status" value="1"/>
</dbReference>
<comment type="function">
    <text evidence="1">Catalyzes the insertion of molybdate into adenylated molybdopterin with the concomitant release of AMP.</text>
</comment>
<evidence type="ECO:0000256" key="1">
    <source>
        <dbReference type="RuleBase" id="RU365090"/>
    </source>
</evidence>
<dbReference type="InterPro" id="IPR001453">
    <property type="entry name" value="MoaB/Mog_dom"/>
</dbReference>
<dbReference type="GO" id="GO:0005829">
    <property type="term" value="C:cytosol"/>
    <property type="evidence" value="ECO:0007669"/>
    <property type="project" value="TreeGrafter"/>
</dbReference>
<name>A0A832LV38_9BACT</name>
<comment type="similarity">
    <text evidence="1">Belongs to the MoeA family.</text>
</comment>
<proteinExistence type="inferred from homology"/>
<accession>A0A832LV38</accession>
<comment type="caution">
    <text evidence="3">The sequence shown here is derived from an EMBL/GenBank/DDBJ whole genome shotgun (WGS) entry which is preliminary data.</text>
</comment>
<dbReference type="Gene3D" id="3.40.980.10">
    <property type="entry name" value="MoaB/Mog-like domain"/>
    <property type="match status" value="1"/>
</dbReference>
<dbReference type="PANTHER" id="PTHR10192">
    <property type="entry name" value="MOLYBDOPTERIN BIOSYNTHESIS PROTEIN"/>
    <property type="match status" value="1"/>
</dbReference>